<protein>
    <recommendedName>
        <fullName evidence="3">Transmembrane protein</fullName>
    </recommendedName>
</protein>
<evidence type="ECO:0008006" key="3">
    <source>
        <dbReference type="Google" id="ProtNLM"/>
    </source>
</evidence>
<gene>
    <name evidence="2" type="ORF">Satyrvirus16_6</name>
</gene>
<organism evidence="2">
    <name type="scientific">Satyrvirus sp</name>
    <dbReference type="NCBI Taxonomy" id="2487771"/>
    <lineage>
        <taxon>Viruses</taxon>
        <taxon>Varidnaviria</taxon>
        <taxon>Bamfordvirae</taxon>
        <taxon>Nucleocytoviricota</taxon>
        <taxon>Megaviricetes</taxon>
        <taxon>Imitervirales</taxon>
        <taxon>Mimiviridae</taxon>
        <taxon>Megamimivirinae</taxon>
    </lineage>
</organism>
<evidence type="ECO:0000256" key="1">
    <source>
        <dbReference type="SAM" id="Phobius"/>
    </source>
</evidence>
<evidence type="ECO:0000313" key="2">
    <source>
        <dbReference type="EMBL" id="AYV85430.1"/>
    </source>
</evidence>
<accession>A0A3G5AE27</accession>
<keyword evidence="1" id="KW-0472">Membrane</keyword>
<feature type="transmembrane region" description="Helical" evidence="1">
    <location>
        <begin position="76"/>
        <end position="95"/>
    </location>
</feature>
<proteinExistence type="predicted"/>
<feature type="transmembrane region" description="Helical" evidence="1">
    <location>
        <begin position="145"/>
        <end position="164"/>
    </location>
</feature>
<sequence>MSDIEQQSENKNNSTEQIITKTYLEELRELSTKFPNDGDFEFMTSTGMVKNWIDQVETFHKKEFYKCFAKSITSRIQFVTCAVLASIFSMFYAMFCIIFFSIFFVLMIIFGFLNVVYIITCYYFTTSNQTLYPCFNWCKRTFYKLAIYFFKFVLLIMWAMIMFVPNLLFLELLNYVGQLKIWLYFSTLRDDFVKYFDDDLFA</sequence>
<name>A0A3G5AE27_9VIRU</name>
<reference evidence="2" key="1">
    <citation type="submission" date="2018-10" db="EMBL/GenBank/DDBJ databases">
        <title>Hidden diversity of soil giant viruses.</title>
        <authorList>
            <person name="Schulz F."/>
            <person name="Alteio L."/>
            <person name="Goudeau D."/>
            <person name="Ryan E.M."/>
            <person name="Malmstrom R.R."/>
            <person name="Blanchard J."/>
            <person name="Woyke T."/>
        </authorList>
    </citation>
    <scope>NUCLEOTIDE SEQUENCE</scope>
    <source>
        <strain evidence="2">SAV1</strain>
    </source>
</reference>
<dbReference type="EMBL" id="MK072452">
    <property type="protein sequence ID" value="AYV85430.1"/>
    <property type="molecule type" value="Genomic_DNA"/>
</dbReference>
<feature type="transmembrane region" description="Helical" evidence="1">
    <location>
        <begin position="101"/>
        <end position="124"/>
    </location>
</feature>
<keyword evidence="1" id="KW-1133">Transmembrane helix</keyword>
<keyword evidence="1" id="KW-0812">Transmembrane</keyword>